<keyword evidence="5" id="KW-0812">Transmembrane</keyword>
<accession>A0A835PX87</accession>
<dbReference type="OrthoDB" id="407658at2759"/>
<dbReference type="GO" id="GO:0016757">
    <property type="term" value="F:glycosyltransferase activity"/>
    <property type="evidence" value="ECO:0007669"/>
    <property type="project" value="UniProtKB-KW"/>
</dbReference>
<dbReference type="InterPro" id="IPR008630">
    <property type="entry name" value="Glyco_trans_34"/>
</dbReference>
<comment type="caution">
    <text evidence="7">The sequence shown here is derived from an EMBL/GenBank/DDBJ whole genome shotgun (WGS) entry which is preliminary data.</text>
</comment>
<keyword evidence="4" id="KW-0808">Transferase</keyword>
<evidence type="ECO:0000256" key="5">
    <source>
        <dbReference type="ARBA" id="ARBA00022968"/>
    </source>
</evidence>
<sequence>MAKRRGRPPLPTLFRLRRLPLLLFVLFFLFLLFASLHICAALLRRANDLGRRCPPVSPVLSGLPAANRSLRIAMVSFSDEGEGDGEGSGSRRRSFRGVMATVGDNKRSYASRMGYDLADAHHLIDPDRPPSWSKIPAVRSQLPSHDWVFWNDADTVITTTDISLENVLHAVIGHMDFDASPDFVATEDVNGINAGVFFVKRSKWSENFLDAWWNQTSFVRFGSTKSGDNDALKQLIKRLPPHELRAHVRISPMQCLFNSYPWYPSLKSLYQIISSPRAVWKGVYSSGDFMVHLAGLDDKKELAARIISDVEAERRSYMNLARP</sequence>
<reference evidence="7 8" key="1">
    <citation type="journal article" date="2020" name="Nat. Food">
        <title>A phased Vanilla planifolia genome enables genetic improvement of flavour and production.</title>
        <authorList>
            <person name="Hasing T."/>
            <person name="Tang H."/>
            <person name="Brym M."/>
            <person name="Khazi F."/>
            <person name="Huang T."/>
            <person name="Chambers A.H."/>
        </authorList>
    </citation>
    <scope>NUCLEOTIDE SEQUENCE [LARGE SCALE GENOMIC DNA]</scope>
    <source>
        <tissue evidence="7">Leaf</tissue>
    </source>
</reference>
<evidence type="ECO:0000256" key="4">
    <source>
        <dbReference type="ARBA" id="ARBA00022679"/>
    </source>
</evidence>
<keyword evidence="3" id="KW-0328">Glycosyltransferase</keyword>
<keyword evidence="5" id="KW-0735">Signal-anchor</keyword>
<protein>
    <submittedName>
        <fullName evidence="7">Uncharacterized protein</fullName>
    </submittedName>
</protein>
<comment type="subcellular location">
    <subcellularLocation>
        <location evidence="1">Golgi apparatus membrane</location>
        <topology evidence="1">Single-pass type II membrane protein</topology>
    </subcellularLocation>
</comment>
<comment type="similarity">
    <text evidence="2">Belongs to the glycosyltransferase 34 family.</text>
</comment>
<dbReference type="InterPro" id="IPR029044">
    <property type="entry name" value="Nucleotide-diphossugar_trans"/>
</dbReference>
<dbReference type="GO" id="GO:0006487">
    <property type="term" value="P:protein N-linked glycosylation"/>
    <property type="evidence" value="ECO:0007669"/>
    <property type="project" value="TreeGrafter"/>
</dbReference>
<name>A0A835PX87_VANPL</name>
<dbReference type="Gene3D" id="3.90.550.10">
    <property type="entry name" value="Spore Coat Polysaccharide Biosynthesis Protein SpsA, Chain A"/>
    <property type="match status" value="1"/>
</dbReference>
<evidence type="ECO:0000256" key="1">
    <source>
        <dbReference type="ARBA" id="ARBA00004323"/>
    </source>
</evidence>
<dbReference type="Proteomes" id="UP000639772">
    <property type="component" value="Chromosome 12"/>
</dbReference>
<evidence type="ECO:0000256" key="2">
    <source>
        <dbReference type="ARBA" id="ARBA00005664"/>
    </source>
</evidence>
<gene>
    <name evidence="7" type="ORF">HPP92_022325</name>
</gene>
<dbReference type="Pfam" id="PF05637">
    <property type="entry name" value="Glyco_transf_34"/>
    <property type="match status" value="2"/>
</dbReference>
<keyword evidence="6" id="KW-0333">Golgi apparatus</keyword>
<organism evidence="7 8">
    <name type="scientific">Vanilla planifolia</name>
    <name type="common">Vanilla</name>
    <dbReference type="NCBI Taxonomy" id="51239"/>
    <lineage>
        <taxon>Eukaryota</taxon>
        <taxon>Viridiplantae</taxon>
        <taxon>Streptophyta</taxon>
        <taxon>Embryophyta</taxon>
        <taxon>Tracheophyta</taxon>
        <taxon>Spermatophyta</taxon>
        <taxon>Magnoliopsida</taxon>
        <taxon>Liliopsida</taxon>
        <taxon>Asparagales</taxon>
        <taxon>Orchidaceae</taxon>
        <taxon>Vanilloideae</taxon>
        <taxon>Vanilleae</taxon>
        <taxon>Vanilla</taxon>
    </lineage>
</organism>
<evidence type="ECO:0000313" key="8">
    <source>
        <dbReference type="Proteomes" id="UP000639772"/>
    </source>
</evidence>
<proteinExistence type="inferred from homology"/>
<dbReference type="SUPFAM" id="SSF53448">
    <property type="entry name" value="Nucleotide-diphospho-sugar transferases"/>
    <property type="match status" value="1"/>
</dbReference>
<evidence type="ECO:0000256" key="3">
    <source>
        <dbReference type="ARBA" id="ARBA00022676"/>
    </source>
</evidence>
<dbReference type="PANTHER" id="PTHR31306">
    <property type="entry name" value="ALPHA-1,6-MANNOSYLTRANSFERASE MNN11-RELATED"/>
    <property type="match status" value="1"/>
</dbReference>
<evidence type="ECO:0000313" key="7">
    <source>
        <dbReference type="EMBL" id="KAG0459197.1"/>
    </source>
</evidence>
<dbReference type="GO" id="GO:0000139">
    <property type="term" value="C:Golgi membrane"/>
    <property type="evidence" value="ECO:0007669"/>
    <property type="project" value="UniProtKB-SubCell"/>
</dbReference>
<dbReference type="PANTHER" id="PTHR31306:SF4">
    <property type="entry name" value="ALPHA-1,2-GALACTOSYLTRANSFERASE"/>
    <property type="match status" value="1"/>
</dbReference>
<evidence type="ECO:0000256" key="6">
    <source>
        <dbReference type="ARBA" id="ARBA00023034"/>
    </source>
</evidence>
<dbReference type="AlphaFoldDB" id="A0A835PX87"/>
<dbReference type="EMBL" id="JADCNM010000012">
    <property type="protein sequence ID" value="KAG0459197.1"/>
    <property type="molecule type" value="Genomic_DNA"/>
</dbReference>